<gene>
    <name evidence="2" type="ORF">AKL17_3058</name>
</gene>
<organism evidence="2 3">
    <name type="scientific">Frigidibacter mobilis</name>
    <dbReference type="NCBI Taxonomy" id="1335048"/>
    <lineage>
        <taxon>Bacteria</taxon>
        <taxon>Pseudomonadati</taxon>
        <taxon>Pseudomonadota</taxon>
        <taxon>Alphaproteobacteria</taxon>
        <taxon>Rhodobacterales</taxon>
        <taxon>Paracoccaceae</taxon>
        <taxon>Frigidibacter</taxon>
    </lineage>
</organism>
<dbReference type="KEGG" id="daa:AKL17_3058"/>
<keyword evidence="1" id="KW-1133">Transmembrane helix</keyword>
<keyword evidence="3" id="KW-1185">Reference proteome</keyword>
<protein>
    <recommendedName>
        <fullName evidence="4">EamA-like transporter family protein</fullName>
    </recommendedName>
</protein>
<evidence type="ECO:0000256" key="1">
    <source>
        <dbReference type="SAM" id="Phobius"/>
    </source>
</evidence>
<dbReference type="Proteomes" id="UP000076128">
    <property type="component" value="Chromosome"/>
</dbReference>
<proteinExistence type="predicted"/>
<dbReference type="InterPro" id="IPR037185">
    <property type="entry name" value="EmrE-like"/>
</dbReference>
<dbReference type="RefSeq" id="WP_250647458.1">
    <property type="nucleotide sequence ID" value="NZ_CP012661.1"/>
</dbReference>
<feature type="transmembrane region" description="Helical" evidence="1">
    <location>
        <begin position="25"/>
        <end position="47"/>
    </location>
</feature>
<sequence>MAIQATVKPRRIGQRRRAYYQNGPPTVIGAFDFAYVAFAVLWGVVFFADVPDLASAAGMALIVGAGILSLRQ</sequence>
<accession>A0A159Z507</accession>
<evidence type="ECO:0000313" key="3">
    <source>
        <dbReference type="Proteomes" id="UP000076128"/>
    </source>
</evidence>
<dbReference type="SUPFAM" id="SSF103481">
    <property type="entry name" value="Multidrug resistance efflux transporter EmrE"/>
    <property type="match status" value="1"/>
</dbReference>
<feature type="transmembrane region" description="Helical" evidence="1">
    <location>
        <begin position="53"/>
        <end position="70"/>
    </location>
</feature>
<keyword evidence="1" id="KW-0812">Transmembrane</keyword>
<evidence type="ECO:0000313" key="2">
    <source>
        <dbReference type="EMBL" id="AMY70291.1"/>
    </source>
</evidence>
<evidence type="ECO:0008006" key="4">
    <source>
        <dbReference type="Google" id="ProtNLM"/>
    </source>
</evidence>
<dbReference type="AlphaFoldDB" id="A0A159Z507"/>
<dbReference type="STRING" id="1335048.AKL17_3058"/>
<reference evidence="2 3" key="1">
    <citation type="submission" date="2015-09" db="EMBL/GenBank/DDBJ databases">
        <title>Complete genome sequence of Defluviimonas alba cai42t isolated from an oilfield in Xinjiang.</title>
        <authorList>
            <person name="Geng S."/>
            <person name="Pan X."/>
            <person name="Wu X."/>
        </authorList>
    </citation>
    <scope>NUCLEOTIDE SEQUENCE [LARGE SCALE GENOMIC DNA]</scope>
    <source>
        <strain evidence="3">cai42</strain>
    </source>
</reference>
<dbReference type="EMBL" id="CP012661">
    <property type="protein sequence ID" value="AMY70291.1"/>
    <property type="molecule type" value="Genomic_DNA"/>
</dbReference>
<keyword evidence="1" id="KW-0472">Membrane</keyword>
<name>A0A159Z507_9RHOB</name>